<evidence type="ECO:0000313" key="2">
    <source>
        <dbReference type="Proteomes" id="UP000546642"/>
    </source>
</evidence>
<sequence>MGTQRQQWENLPNEARETVEAHMGRVIKAEPVEAGFNSGLAAILHTLNRSVFVKGLPVNDRKAWTQDREALIAPNVIDIAPRLLWRVQAGGWDLIGYEHIDGRHADYIPGSADLALVADALATLGKAVLPTAFPAKTEERWRAYVDTPRDLGRLAGNALLHTDLNPTNLLIAHGRAYVVDWAWPTRAAGWIDAAGWVVWLIVAGHDPAGAERHASAVPAWQHAHTSDLDLFARIQSRLWAGIAEDDPDPWAEGVALAAARWEEHRN</sequence>
<dbReference type="SUPFAM" id="SSF56112">
    <property type="entry name" value="Protein kinase-like (PK-like)"/>
    <property type="match status" value="1"/>
</dbReference>
<protein>
    <recommendedName>
        <fullName evidence="3">Aminoglycoside phosphotransferase</fullName>
    </recommendedName>
</protein>
<reference evidence="1 2" key="1">
    <citation type="submission" date="2020-08" db="EMBL/GenBank/DDBJ databases">
        <title>Sequencing the genomes of 1000 actinobacteria strains.</title>
        <authorList>
            <person name="Klenk H.-P."/>
        </authorList>
    </citation>
    <scope>NUCLEOTIDE SEQUENCE [LARGE SCALE GENOMIC DNA]</scope>
    <source>
        <strain evidence="1 2">DSM 46659</strain>
    </source>
</reference>
<comment type="caution">
    <text evidence="1">The sequence shown here is derived from an EMBL/GenBank/DDBJ whole genome shotgun (WGS) entry which is preliminary data.</text>
</comment>
<evidence type="ECO:0000313" key="1">
    <source>
        <dbReference type="EMBL" id="MBB6170721.1"/>
    </source>
</evidence>
<dbReference type="EMBL" id="JACHDS010000001">
    <property type="protein sequence ID" value="MBB6170721.1"/>
    <property type="molecule type" value="Genomic_DNA"/>
</dbReference>
<name>A0A7X0D4F6_9ACTN</name>
<gene>
    <name evidence="1" type="ORF">HNR23_000781</name>
</gene>
<dbReference type="InterPro" id="IPR011009">
    <property type="entry name" value="Kinase-like_dom_sf"/>
</dbReference>
<dbReference type="Proteomes" id="UP000546642">
    <property type="component" value="Unassembled WGS sequence"/>
</dbReference>
<keyword evidence="2" id="KW-1185">Reference proteome</keyword>
<accession>A0A7X0D4F6</accession>
<dbReference type="AlphaFoldDB" id="A0A7X0D4F6"/>
<dbReference type="RefSeq" id="WP_184073557.1">
    <property type="nucleotide sequence ID" value="NZ_JACHDS010000001.1"/>
</dbReference>
<proteinExistence type="predicted"/>
<evidence type="ECO:0008006" key="3">
    <source>
        <dbReference type="Google" id="ProtNLM"/>
    </source>
</evidence>
<organism evidence="1 2">
    <name type="scientific">Nocardiopsis mwathae</name>
    <dbReference type="NCBI Taxonomy" id="1472723"/>
    <lineage>
        <taxon>Bacteria</taxon>
        <taxon>Bacillati</taxon>
        <taxon>Actinomycetota</taxon>
        <taxon>Actinomycetes</taxon>
        <taxon>Streptosporangiales</taxon>
        <taxon>Nocardiopsidaceae</taxon>
        <taxon>Nocardiopsis</taxon>
    </lineage>
</organism>